<proteinExistence type="predicted"/>
<protein>
    <submittedName>
        <fullName evidence="1">Uncharacterized protein</fullName>
    </submittedName>
</protein>
<dbReference type="EMBL" id="CP003260">
    <property type="protein sequence ID" value="AFG34723.1"/>
    <property type="molecule type" value="Genomic_DNA"/>
</dbReference>
<sequence length="130" mass="14723">MKIEKIVTIVFLCVLGLYVPSVVKADILKISTETFNEVNISYVKNMHSPNSTGKIFIAIVKFVVEYIGGKVCDYLVRIIGDSVEDCVENAKEYNEMIKYNYLVLSSTMSIERIYEVSHITMSLPNKSLND</sequence>
<dbReference type="RefSeq" id="WP_014451188.1">
    <property type="nucleotide sequence ID" value="NC_017095.1"/>
</dbReference>
<gene>
    <name evidence="1" type="ordered locus">Ferpe_0593</name>
</gene>
<dbReference type="Proteomes" id="UP000007384">
    <property type="component" value="Chromosome"/>
</dbReference>
<evidence type="ECO:0000313" key="1">
    <source>
        <dbReference type="EMBL" id="AFG34723.1"/>
    </source>
</evidence>
<dbReference type="PATRIC" id="fig|771875.3.peg.606"/>
<reference evidence="1" key="1">
    <citation type="submission" date="2012-03" db="EMBL/GenBank/DDBJ databases">
        <title>Complete sequence of Fervidobacterium pennivorans DSM 9078.</title>
        <authorList>
            <consortium name="US DOE Joint Genome Institute"/>
            <person name="Lucas S."/>
            <person name="Han J."/>
            <person name="Lapidus A."/>
            <person name="Cheng J.-F."/>
            <person name="Goodwin L."/>
            <person name="Pitluck S."/>
            <person name="Peters L."/>
            <person name="Ovchinnikova G."/>
            <person name="Lu M."/>
            <person name="Detter J.C."/>
            <person name="Han C."/>
            <person name="Tapia R."/>
            <person name="Land M."/>
            <person name="Hauser L."/>
            <person name="Kyrpides N."/>
            <person name="Ivanova N."/>
            <person name="Pagani I."/>
            <person name="Noll K.M."/>
            <person name="Woyke T."/>
        </authorList>
    </citation>
    <scope>NUCLEOTIDE SEQUENCE</scope>
    <source>
        <strain evidence="1">DSM 9078</strain>
    </source>
</reference>
<organism evidence="1 2">
    <name type="scientific">Fervidobacterium pennivorans (strain DSM 9078 / Ven5)</name>
    <dbReference type="NCBI Taxonomy" id="771875"/>
    <lineage>
        <taxon>Bacteria</taxon>
        <taxon>Thermotogati</taxon>
        <taxon>Thermotogota</taxon>
        <taxon>Thermotogae</taxon>
        <taxon>Thermotogales</taxon>
        <taxon>Fervidobacteriaceae</taxon>
        <taxon>Fervidobacterium</taxon>
    </lineage>
</organism>
<evidence type="ECO:0000313" key="2">
    <source>
        <dbReference type="Proteomes" id="UP000007384"/>
    </source>
</evidence>
<name>H9UB30_FERPD</name>
<dbReference type="AlphaFoldDB" id="H9UB30"/>
<dbReference type="KEGG" id="fpe:Ferpe_0593"/>
<accession>H9UB30</accession>
<dbReference type="HOGENOM" id="CLU_1934888_0_0_0"/>
<keyword evidence="2" id="KW-1185">Reference proteome</keyword>